<dbReference type="InterPro" id="IPR011992">
    <property type="entry name" value="EF-hand-dom_pair"/>
</dbReference>
<evidence type="ECO:0000256" key="4">
    <source>
        <dbReference type="SAM" id="SignalP"/>
    </source>
</evidence>
<protein>
    <submittedName>
        <fullName evidence="6">Acid-shock protein</fullName>
    </submittedName>
</protein>
<evidence type="ECO:0000256" key="2">
    <source>
        <dbReference type="ARBA" id="ARBA00022737"/>
    </source>
</evidence>
<reference evidence="6 7" key="1">
    <citation type="submission" date="2018-10" db="EMBL/GenBank/DDBJ databases">
        <title>Notoacmeibacter sp. M2BS9Y-3-1, whole genome shotgun sequence.</title>
        <authorList>
            <person name="Tuo L."/>
        </authorList>
    </citation>
    <scope>NUCLEOTIDE SEQUENCE [LARGE SCALE GENOMIC DNA]</scope>
    <source>
        <strain evidence="6 7">M2BS9Y-3-1</strain>
    </source>
</reference>
<feature type="signal peptide" evidence="4">
    <location>
        <begin position="1"/>
        <end position="26"/>
    </location>
</feature>
<organism evidence="6 7">
    <name type="scientific">Notoacmeibacter ruber</name>
    <dbReference type="NCBI Taxonomy" id="2670375"/>
    <lineage>
        <taxon>Bacteria</taxon>
        <taxon>Pseudomonadati</taxon>
        <taxon>Pseudomonadota</taxon>
        <taxon>Alphaproteobacteria</taxon>
        <taxon>Hyphomicrobiales</taxon>
        <taxon>Notoacmeibacteraceae</taxon>
        <taxon>Notoacmeibacter</taxon>
    </lineage>
</organism>
<dbReference type="InterPro" id="IPR002048">
    <property type="entry name" value="EF_hand_dom"/>
</dbReference>
<dbReference type="Pfam" id="PF13202">
    <property type="entry name" value="EF-hand_5"/>
    <property type="match status" value="1"/>
</dbReference>
<dbReference type="PROSITE" id="PS00018">
    <property type="entry name" value="EF_HAND_1"/>
    <property type="match status" value="2"/>
</dbReference>
<keyword evidence="7" id="KW-1185">Reference proteome</keyword>
<dbReference type="Gene3D" id="1.10.238.10">
    <property type="entry name" value="EF-hand"/>
    <property type="match status" value="2"/>
</dbReference>
<evidence type="ECO:0000313" key="6">
    <source>
        <dbReference type="EMBL" id="RLQ87541.1"/>
    </source>
</evidence>
<dbReference type="GO" id="GO:0005509">
    <property type="term" value="F:calcium ion binding"/>
    <property type="evidence" value="ECO:0007669"/>
    <property type="project" value="InterPro"/>
</dbReference>
<proteinExistence type="predicted"/>
<dbReference type="PROSITE" id="PS50222">
    <property type="entry name" value="EF_HAND_2"/>
    <property type="match status" value="2"/>
</dbReference>
<accession>A0A3L7JD88</accession>
<keyword evidence="2" id="KW-0677">Repeat</keyword>
<feature type="compositionally biased region" description="Polar residues" evidence="3">
    <location>
        <begin position="194"/>
        <end position="204"/>
    </location>
</feature>
<dbReference type="AlphaFoldDB" id="A0A3L7JD88"/>
<dbReference type="Pfam" id="PF00036">
    <property type="entry name" value="EF-hand_1"/>
    <property type="match status" value="1"/>
</dbReference>
<gene>
    <name evidence="6" type="ORF">D8780_04285</name>
</gene>
<dbReference type="Pfam" id="PF13499">
    <property type="entry name" value="EF-hand_7"/>
    <property type="match status" value="1"/>
</dbReference>
<evidence type="ECO:0000259" key="5">
    <source>
        <dbReference type="PROSITE" id="PS50222"/>
    </source>
</evidence>
<dbReference type="RefSeq" id="WP_121644508.1">
    <property type="nucleotide sequence ID" value="NZ_RCWN01000001.1"/>
</dbReference>
<feature type="domain" description="EF-hand" evidence="5">
    <location>
        <begin position="41"/>
        <end position="76"/>
    </location>
</feature>
<dbReference type="PANTHER" id="PTHR10827">
    <property type="entry name" value="RETICULOCALBIN"/>
    <property type="match status" value="1"/>
</dbReference>
<name>A0A3L7JD88_9HYPH</name>
<dbReference type="InterPro" id="IPR018247">
    <property type="entry name" value="EF_Hand_1_Ca_BS"/>
</dbReference>
<keyword evidence="4" id="KW-0732">Signal</keyword>
<dbReference type="SMART" id="SM00054">
    <property type="entry name" value="EFh"/>
    <property type="match status" value="3"/>
</dbReference>
<comment type="caution">
    <text evidence="6">The sequence shown here is derived from an EMBL/GenBank/DDBJ whole genome shotgun (WGS) entry which is preliminary data.</text>
</comment>
<dbReference type="PANTHER" id="PTHR10827:SF98">
    <property type="entry name" value="45 KDA CALCIUM-BINDING PROTEIN"/>
    <property type="match status" value="1"/>
</dbReference>
<evidence type="ECO:0000256" key="3">
    <source>
        <dbReference type="SAM" id="MobiDB-lite"/>
    </source>
</evidence>
<keyword evidence="1" id="KW-0479">Metal-binding</keyword>
<feature type="compositionally biased region" description="Basic residues" evidence="3">
    <location>
        <begin position="152"/>
        <end position="165"/>
    </location>
</feature>
<feature type="chain" id="PRO_5018050304" evidence="4">
    <location>
        <begin position="27"/>
        <end position="204"/>
    </location>
</feature>
<dbReference type="EMBL" id="RCWN01000001">
    <property type="protein sequence ID" value="RLQ87541.1"/>
    <property type="molecule type" value="Genomic_DNA"/>
</dbReference>
<evidence type="ECO:0000313" key="7">
    <source>
        <dbReference type="Proteomes" id="UP000281094"/>
    </source>
</evidence>
<sequence length="204" mass="21967">MSKKLKLAAGFIGLATIASTIAPAMADSGYHGRHHGMRDGAPRAGMEQRFKDADADSDGTISFEEFAAAMEGPLANADADGNGSITVEEAVAAIKKRQEERLERRAERLISRFDTDKDGSLSVEEAAASRERVFARLDRDNDGRLEASEMRRGHHRGPGGKFHRRGGNDQMKSAPRDGDAPRGNEPAPDAQQPVDPSTTEGQAQ</sequence>
<evidence type="ECO:0000256" key="1">
    <source>
        <dbReference type="ARBA" id="ARBA00022723"/>
    </source>
</evidence>
<feature type="domain" description="EF-hand" evidence="5">
    <location>
        <begin position="125"/>
        <end position="160"/>
    </location>
</feature>
<dbReference type="SUPFAM" id="SSF47473">
    <property type="entry name" value="EF-hand"/>
    <property type="match status" value="1"/>
</dbReference>
<dbReference type="Proteomes" id="UP000281094">
    <property type="component" value="Unassembled WGS sequence"/>
</dbReference>
<feature type="region of interest" description="Disordered" evidence="3">
    <location>
        <begin position="143"/>
        <end position="204"/>
    </location>
</feature>